<sequence>MVKYMAVCPLVLKLKSSQCASHGLTHECVTWPCAISQYTLQVWHGIAHSLTHGCVWPFLGHTG</sequence>
<evidence type="ECO:0000313" key="1">
    <source>
        <dbReference type="EMBL" id="KHG06911.1"/>
    </source>
</evidence>
<evidence type="ECO:0000313" key="2">
    <source>
        <dbReference type="Proteomes" id="UP000032142"/>
    </source>
</evidence>
<comment type="caution">
    <text evidence="1">The sequence shown here is derived from an EMBL/GenBank/DDBJ whole genome shotgun (WGS) entry which is preliminary data.</text>
</comment>
<accession>A0A0B0N737</accession>
<gene>
    <name evidence="1" type="ORF">F383_33858</name>
</gene>
<dbReference type="Proteomes" id="UP000032142">
    <property type="component" value="Unassembled WGS sequence"/>
</dbReference>
<reference evidence="2" key="1">
    <citation type="submission" date="2014-09" db="EMBL/GenBank/DDBJ databases">
        <authorList>
            <person name="Mudge J."/>
            <person name="Ramaraj T."/>
            <person name="Lindquist I.E."/>
            <person name="Bharti A.K."/>
            <person name="Sundararajan A."/>
            <person name="Cameron C.T."/>
            <person name="Woodward J.E."/>
            <person name="May G.D."/>
            <person name="Brubaker C."/>
            <person name="Broadhvest J."/>
            <person name="Wilkins T.A."/>
        </authorList>
    </citation>
    <scope>NUCLEOTIDE SEQUENCE</scope>
    <source>
        <strain evidence="2">cv. AKA8401</strain>
    </source>
</reference>
<keyword evidence="2" id="KW-1185">Reference proteome</keyword>
<dbReference type="EMBL" id="JRRC01462907">
    <property type="protein sequence ID" value="KHG06911.1"/>
    <property type="molecule type" value="Genomic_DNA"/>
</dbReference>
<organism evidence="1 2">
    <name type="scientific">Gossypium arboreum</name>
    <name type="common">Tree cotton</name>
    <name type="synonym">Gossypium nanking</name>
    <dbReference type="NCBI Taxonomy" id="29729"/>
    <lineage>
        <taxon>Eukaryota</taxon>
        <taxon>Viridiplantae</taxon>
        <taxon>Streptophyta</taxon>
        <taxon>Embryophyta</taxon>
        <taxon>Tracheophyta</taxon>
        <taxon>Spermatophyta</taxon>
        <taxon>Magnoliopsida</taxon>
        <taxon>eudicotyledons</taxon>
        <taxon>Gunneridae</taxon>
        <taxon>Pentapetalae</taxon>
        <taxon>rosids</taxon>
        <taxon>malvids</taxon>
        <taxon>Malvales</taxon>
        <taxon>Malvaceae</taxon>
        <taxon>Malvoideae</taxon>
        <taxon>Gossypium</taxon>
    </lineage>
</organism>
<proteinExistence type="predicted"/>
<name>A0A0B0N737_GOSAR</name>
<dbReference type="AlphaFoldDB" id="A0A0B0N737"/>
<protein>
    <submittedName>
        <fullName evidence="1">Uncharacterized protein</fullName>
    </submittedName>
</protein>